<keyword evidence="1" id="KW-1133">Transmembrane helix</keyword>
<dbReference type="Proteomes" id="UP001551189">
    <property type="component" value="Unassembled WGS sequence"/>
</dbReference>
<evidence type="ECO:0000313" key="3">
    <source>
        <dbReference type="Proteomes" id="UP001551189"/>
    </source>
</evidence>
<feature type="transmembrane region" description="Helical" evidence="1">
    <location>
        <begin position="87"/>
        <end position="107"/>
    </location>
</feature>
<accession>A0ABV3B2Z1</accession>
<feature type="transmembrane region" description="Helical" evidence="1">
    <location>
        <begin position="48"/>
        <end position="66"/>
    </location>
</feature>
<feature type="transmembrane region" description="Helical" evidence="1">
    <location>
        <begin position="21"/>
        <end position="42"/>
    </location>
</feature>
<dbReference type="EMBL" id="JBEYXT010000084">
    <property type="protein sequence ID" value="MEU6803176.1"/>
    <property type="molecule type" value="Genomic_DNA"/>
</dbReference>
<gene>
    <name evidence="2" type="ORF">ABZ931_19505</name>
</gene>
<feature type="transmembrane region" description="Helical" evidence="1">
    <location>
        <begin position="119"/>
        <end position="139"/>
    </location>
</feature>
<keyword evidence="1" id="KW-0812">Transmembrane</keyword>
<keyword evidence="1" id="KW-0472">Membrane</keyword>
<organism evidence="2 3">
    <name type="scientific">Streptomyces neyagawaensis</name>
    <dbReference type="NCBI Taxonomy" id="42238"/>
    <lineage>
        <taxon>Bacteria</taxon>
        <taxon>Bacillati</taxon>
        <taxon>Actinomycetota</taxon>
        <taxon>Actinomycetes</taxon>
        <taxon>Kitasatosporales</taxon>
        <taxon>Streptomycetaceae</taxon>
        <taxon>Streptomyces</taxon>
    </lineage>
</organism>
<protein>
    <submittedName>
        <fullName evidence="2">GtrA family protein</fullName>
    </submittedName>
</protein>
<proteinExistence type="predicted"/>
<name>A0ABV3B2Z1_9ACTN</name>
<reference evidence="2 3" key="1">
    <citation type="submission" date="2024-06" db="EMBL/GenBank/DDBJ databases">
        <title>The Natural Products Discovery Center: Release of the First 8490 Sequenced Strains for Exploring Actinobacteria Biosynthetic Diversity.</title>
        <authorList>
            <person name="Kalkreuter E."/>
            <person name="Kautsar S.A."/>
            <person name="Yang D."/>
            <person name="Bader C.D."/>
            <person name="Teijaro C.N."/>
            <person name="Fluegel L."/>
            <person name="Davis C.M."/>
            <person name="Simpson J.R."/>
            <person name="Lauterbach L."/>
            <person name="Steele A.D."/>
            <person name="Gui C."/>
            <person name="Meng S."/>
            <person name="Li G."/>
            <person name="Viehrig K."/>
            <person name="Ye F."/>
            <person name="Su P."/>
            <person name="Kiefer A.F."/>
            <person name="Nichols A."/>
            <person name="Cepeda A.J."/>
            <person name="Yan W."/>
            <person name="Fan B."/>
            <person name="Jiang Y."/>
            <person name="Adhikari A."/>
            <person name="Zheng C.-J."/>
            <person name="Schuster L."/>
            <person name="Cowan T.M."/>
            <person name="Smanski M.J."/>
            <person name="Chevrette M.G."/>
            <person name="De Carvalho L.P.S."/>
            <person name="Shen B."/>
        </authorList>
    </citation>
    <scope>NUCLEOTIDE SEQUENCE [LARGE SCALE GENOMIC DNA]</scope>
    <source>
        <strain evidence="2 3">NPDC046851</strain>
    </source>
</reference>
<evidence type="ECO:0000256" key="1">
    <source>
        <dbReference type="SAM" id="Phobius"/>
    </source>
</evidence>
<evidence type="ECO:0000313" key="2">
    <source>
        <dbReference type="EMBL" id="MEU6803176.1"/>
    </source>
</evidence>
<sequence>MEQTEQMTRQLPEPSRPFSSFVRFVACGGGVGVLSSGAVALLAALLPWAVANAVVTVVSTVLATELHARFTFGAGRRAGRREHLQSAGSAAAAYGVTCAAMAVLHLVHSAPGLLVEQAVYLSASALAGVGRFVVLRVVVFAAGKPAGAANTPLTAANSPLTAPSRTVPAPRPTAPPVSHAWYEWINDVPLAHRKWIPADTWAPCPAG</sequence>
<comment type="caution">
    <text evidence="2">The sequence shown here is derived from an EMBL/GenBank/DDBJ whole genome shotgun (WGS) entry which is preliminary data.</text>
</comment>
<keyword evidence="3" id="KW-1185">Reference proteome</keyword>
<dbReference type="RefSeq" id="WP_359697008.1">
    <property type="nucleotide sequence ID" value="NZ_JBEYXT010000084.1"/>
</dbReference>